<organism evidence="2 3">
    <name type="scientific">Rhizobium leguminosarum</name>
    <dbReference type="NCBI Taxonomy" id="384"/>
    <lineage>
        <taxon>Bacteria</taxon>
        <taxon>Pseudomonadati</taxon>
        <taxon>Pseudomonadota</taxon>
        <taxon>Alphaproteobacteria</taxon>
        <taxon>Hyphomicrobiales</taxon>
        <taxon>Rhizobiaceae</taxon>
        <taxon>Rhizobium/Agrobacterium group</taxon>
        <taxon>Rhizobium</taxon>
    </lineage>
</organism>
<geneLocation type="plasmid" evidence="3">
    <name>prln1</name>
</geneLocation>
<protein>
    <submittedName>
        <fullName evidence="2">Glucose-1-phosphate thymidylyltransferase</fullName>
    </submittedName>
</protein>
<dbReference type="PANTHER" id="PTHR42883">
    <property type="entry name" value="GLUCOSE-1-PHOSPHATE THYMIDYLTRANSFERASE"/>
    <property type="match status" value="1"/>
</dbReference>
<keyword evidence="2" id="KW-0808">Transferase</keyword>
<dbReference type="Pfam" id="PF00483">
    <property type="entry name" value="NTP_transferase"/>
    <property type="match status" value="1"/>
</dbReference>
<dbReference type="Gene3D" id="3.90.550.10">
    <property type="entry name" value="Spore Coat Polysaccharide Biosynthesis Protein SpsA, Chain A"/>
    <property type="match status" value="1"/>
</dbReference>
<sequence>MIAIILAAGYGTRILPLIGTFPKALIEVRGETLLDRLCDELETLPSVREIKIVSNDLFFSKFALWAEQRNTNGRKIEIINNGTRSVEKRLGAIGDLAFAVRECGISSAIFVAASDCYFTFPLKDMYERFLKKGGNWIAAARESDPSVLVDAAVIEIDTDERITYMEEKPAKPSSDLGALPFYIYEAATLKLVYDYLSEGGNPDSPGRFPEWLYKRRKVAAFVINKAYECEDLGMPESYIQIQGSVPVSTNK</sequence>
<dbReference type="InterPro" id="IPR029044">
    <property type="entry name" value="Nucleotide-diphossugar_trans"/>
</dbReference>
<dbReference type="RefSeq" id="WP_158686964.1">
    <property type="nucleotide sequence ID" value="NZ_CP025013.1"/>
</dbReference>
<dbReference type="Proteomes" id="UP000238523">
    <property type="component" value="Plasmid pRLN1"/>
</dbReference>
<evidence type="ECO:0000259" key="1">
    <source>
        <dbReference type="Pfam" id="PF00483"/>
    </source>
</evidence>
<name>A0A2K9ZCB7_RHILE</name>
<reference evidence="2 3" key="1">
    <citation type="submission" date="2017-11" db="EMBL/GenBank/DDBJ databases">
        <title>Complete genome of Rhizobium leguminosarum Norway, an ineffective micro-symbiont.</title>
        <authorList>
            <person name="Hoffrichter A."/>
            <person name="Liang J."/>
            <person name="Brachmann A."/>
            <person name="Marin M."/>
        </authorList>
    </citation>
    <scope>NUCLEOTIDE SEQUENCE [LARGE SCALE GENOMIC DNA]</scope>
    <source>
        <strain evidence="2 3">Norway</strain>
        <plasmid evidence="3">prln1</plasmid>
    </source>
</reference>
<evidence type="ECO:0000313" key="2">
    <source>
        <dbReference type="EMBL" id="AUW45882.1"/>
    </source>
</evidence>
<evidence type="ECO:0000313" key="3">
    <source>
        <dbReference type="Proteomes" id="UP000238523"/>
    </source>
</evidence>
<dbReference type="AlphaFoldDB" id="A0A2K9ZCB7"/>
<dbReference type="InterPro" id="IPR005835">
    <property type="entry name" value="NTP_transferase_dom"/>
</dbReference>
<feature type="domain" description="Nucleotidyl transferase" evidence="1">
    <location>
        <begin position="3"/>
        <end position="242"/>
    </location>
</feature>
<keyword evidence="2" id="KW-0614">Plasmid</keyword>
<dbReference type="EMBL" id="CP025013">
    <property type="protein sequence ID" value="AUW45882.1"/>
    <property type="molecule type" value="Genomic_DNA"/>
</dbReference>
<gene>
    <name evidence="2" type="ORF">CUJ84_pRLN1000417</name>
</gene>
<dbReference type="GO" id="GO:0016740">
    <property type="term" value="F:transferase activity"/>
    <property type="evidence" value="ECO:0007669"/>
    <property type="project" value="UniProtKB-KW"/>
</dbReference>
<dbReference type="PANTHER" id="PTHR42883:SF2">
    <property type="entry name" value="THYMIDYLYLTRANSFERASE"/>
    <property type="match status" value="1"/>
</dbReference>
<dbReference type="SUPFAM" id="SSF53448">
    <property type="entry name" value="Nucleotide-diphospho-sugar transferases"/>
    <property type="match status" value="1"/>
</dbReference>
<proteinExistence type="predicted"/>
<accession>A0A2K9ZCB7</accession>